<sequence length="149" mass="16348">MSVHERKATVVSYGLIKTNAKLSDGERLRELHSGILAILGEYPDIGSVIPIEDGIVRFNTATKQIAKARGVIEFSLADYQLEPINIASVKKWAREVTGVTGKDGMKKENVELAVKKYFGIDELRNNKGGDISDSMAVGIVYLKRKGVID</sequence>
<name>A0ABT4EMC4_9BACI</name>
<keyword evidence="13" id="KW-1185">Reference proteome</keyword>
<keyword evidence="3" id="KW-0540">Nuclease</keyword>
<evidence type="ECO:0008006" key="14">
    <source>
        <dbReference type="Google" id="ProtNLM"/>
    </source>
</evidence>
<evidence type="ECO:0000313" key="13">
    <source>
        <dbReference type="Proteomes" id="UP001527052"/>
    </source>
</evidence>
<keyword evidence="8" id="KW-0460">Magnesium</keyword>
<proteinExistence type="inferred from homology"/>
<organism evidence="12 13">
    <name type="scientific">Lysinibacillus xylanilyticus</name>
    <dbReference type="NCBI Taxonomy" id="582475"/>
    <lineage>
        <taxon>Bacteria</taxon>
        <taxon>Bacillati</taxon>
        <taxon>Bacillota</taxon>
        <taxon>Bacilli</taxon>
        <taxon>Bacillales</taxon>
        <taxon>Bacillaceae</taxon>
        <taxon>Lysinibacillus</taxon>
    </lineage>
</organism>
<evidence type="ECO:0000256" key="9">
    <source>
        <dbReference type="ARBA" id="ARBA00023125"/>
    </source>
</evidence>
<evidence type="ECO:0000256" key="2">
    <source>
        <dbReference type="ARBA" id="ARBA00022490"/>
    </source>
</evidence>
<evidence type="ECO:0000313" key="12">
    <source>
        <dbReference type="EMBL" id="MCY9546812.1"/>
    </source>
</evidence>
<evidence type="ECO:0000256" key="10">
    <source>
        <dbReference type="ARBA" id="ARBA00023172"/>
    </source>
</evidence>
<evidence type="ECO:0000256" key="11">
    <source>
        <dbReference type="ARBA" id="ARBA00023204"/>
    </source>
</evidence>
<evidence type="ECO:0000256" key="8">
    <source>
        <dbReference type="ARBA" id="ARBA00022842"/>
    </source>
</evidence>
<dbReference type="SUPFAM" id="SSF53098">
    <property type="entry name" value="Ribonuclease H-like"/>
    <property type="match status" value="1"/>
</dbReference>
<comment type="caution">
    <text evidence="12">The sequence shown here is derived from an EMBL/GenBank/DDBJ whole genome shotgun (WGS) entry which is preliminary data.</text>
</comment>
<keyword evidence="4" id="KW-0479">Metal-binding</keyword>
<keyword evidence="7" id="KW-0378">Hydrolase</keyword>
<keyword evidence="10" id="KW-0233">DNA recombination</keyword>
<evidence type="ECO:0000256" key="7">
    <source>
        <dbReference type="ARBA" id="ARBA00022801"/>
    </source>
</evidence>
<protein>
    <recommendedName>
        <fullName evidence="14">Holliday junction resolvase RuvC</fullName>
    </recommendedName>
</protein>
<dbReference type="InterPro" id="IPR012337">
    <property type="entry name" value="RNaseH-like_sf"/>
</dbReference>
<dbReference type="InterPro" id="IPR036397">
    <property type="entry name" value="RNaseH_sf"/>
</dbReference>
<dbReference type="Proteomes" id="UP001527052">
    <property type="component" value="Unassembled WGS sequence"/>
</dbReference>
<dbReference type="InterPro" id="IPR002176">
    <property type="entry name" value="X-over_junc_endoDNase_RuvC"/>
</dbReference>
<dbReference type="EMBL" id="JAMDLZ010000012">
    <property type="protein sequence ID" value="MCY9546812.1"/>
    <property type="molecule type" value="Genomic_DNA"/>
</dbReference>
<evidence type="ECO:0000256" key="4">
    <source>
        <dbReference type="ARBA" id="ARBA00022723"/>
    </source>
</evidence>
<evidence type="ECO:0000256" key="6">
    <source>
        <dbReference type="ARBA" id="ARBA00022763"/>
    </source>
</evidence>
<keyword evidence="6" id="KW-0227">DNA damage</keyword>
<evidence type="ECO:0000256" key="3">
    <source>
        <dbReference type="ARBA" id="ARBA00022722"/>
    </source>
</evidence>
<evidence type="ECO:0000256" key="5">
    <source>
        <dbReference type="ARBA" id="ARBA00022759"/>
    </source>
</evidence>
<dbReference type="Gene3D" id="3.30.420.10">
    <property type="entry name" value="Ribonuclease H-like superfamily/Ribonuclease H"/>
    <property type="match status" value="1"/>
</dbReference>
<keyword evidence="9" id="KW-0238">DNA-binding</keyword>
<comment type="similarity">
    <text evidence="1">Belongs to the RuvC family.</text>
</comment>
<keyword evidence="11" id="KW-0234">DNA repair</keyword>
<gene>
    <name evidence="12" type="ORF">M5W82_07580</name>
</gene>
<reference evidence="12 13" key="1">
    <citation type="submission" date="2022-05" db="EMBL/GenBank/DDBJ databases">
        <title>Genome Sequencing of Bee-Associated Microbes.</title>
        <authorList>
            <person name="Dunlap C."/>
        </authorList>
    </citation>
    <scope>NUCLEOTIDE SEQUENCE [LARGE SCALE GENOMIC DNA]</scope>
    <source>
        <strain evidence="12 13">NRRL BD-083</strain>
    </source>
</reference>
<dbReference type="PANTHER" id="PTHR30194">
    <property type="entry name" value="CROSSOVER JUNCTION ENDODEOXYRIBONUCLEASE RUVC"/>
    <property type="match status" value="1"/>
</dbReference>
<keyword evidence="5" id="KW-0255">Endonuclease</keyword>
<evidence type="ECO:0000256" key="1">
    <source>
        <dbReference type="ARBA" id="ARBA00009518"/>
    </source>
</evidence>
<keyword evidence="2" id="KW-0963">Cytoplasm</keyword>
<accession>A0ABT4EMC4</accession>
<dbReference type="PANTHER" id="PTHR30194:SF3">
    <property type="entry name" value="CROSSOVER JUNCTION ENDODEOXYRIBONUCLEASE RUVC"/>
    <property type="match status" value="1"/>
</dbReference>